<evidence type="ECO:0000313" key="1">
    <source>
        <dbReference type="EMBL" id="KAF4103490.1"/>
    </source>
</evidence>
<organism evidence="1 2">
    <name type="scientific">Onychostoma macrolepis</name>
    <dbReference type="NCBI Taxonomy" id="369639"/>
    <lineage>
        <taxon>Eukaryota</taxon>
        <taxon>Metazoa</taxon>
        <taxon>Chordata</taxon>
        <taxon>Craniata</taxon>
        <taxon>Vertebrata</taxon>
        <taxon>Euteleostomi</taxon>
        <taxon>Actinopterygii</taxon>
        <taxon>Neopterygii</taxon>
        <taxon>Teleostei</taxon>
        <taxon>Ostariophysi</taxon>
        <taxon>Cypriniformes</taxon>
        <taxon>Cyprinidae</taxon>
        <taxon>Acrossocheilinae</taxon>
        <taxon>Onychostoma</taxon>
    </lineage>
</organism>
<sequence>MCWVRLKTFINGISFHSRCGTDEDFSKREYPKRDIFFLSRCEQTGKLVLTRKTLKRDIFVHEEVGFNEENAKKKSKEDDVLEEYEATNTWVVGVVTQRSVSSKSDCSKNEYWSDGLCCDQPSLTAVRDIVTKFNLLIRVHGHEFPSFFVSGSTTFI</sequence>
<evidence type="ECO:0000313" key="2">
    <source>
        <dbReference type="Proteomes" id="UP000579812"/>
    </source>
</evidence>
<keyword evidence="2" id="KW-1185">Reference proteome</keyword>
<dbReference type="EMBL" id="JAAMOB010000016">
    <property type="protein sequence ID" value="KAF4103490.1"/>
    <property type="molecule type" value="Genomic_DNA"/>
</dbReference>
<dbReference type="AlphaFoldDB" id="A0A7J6C898"/>
<gene>
    <name evidence="1" type="ORF">G5714_016373</name>
</gene>
<name>A0A7J6C898_9TELE</name>
<accession>A0A7J6C898</accession>
<reference evidence="1 2" key="1">
    <citation type="submission" date="2020-04" db="EMBL/GenBank/DDBJ databases">
        <title>Chromosome-level genome assembly of a cyprinid fish Onychostoma macrolepis by integration of Nanopore Sequencing, Bionano and Hi-C technology.</title>
        <authorList>
            <person name="Wang D."/>
        </authorList>
    </citation>
    <scope>NUCLEOTIDE SEQUENCE [LARGE SCALE GENOMIC DNA]</scope>
    <source>
        <strain evidence="1">SWU-2019</strain>
        <tissue evidence="1">Muscle</tissue>
    </source>
</reference>
<dbReference type="Proteomes" id="UP000579812">
    <property type="component" value="Unassembled WGS sequence"/>
</dbReference>
<protein>
    <submittedName>
        <fullName evidence="1">Uncharacterized protein</fullName>
    </submittedName>
</protein>
<proteinExistence type="predicted"/>
<comment type="caution">
    <text evidence="1">The sequence shown here is derived from an EMBL/GenBank/DDBJ whole genome shotgun (WGS) entry which is preliminary data.</text>
</comment>